<name>A0A8S9N6P6_BRACR</name>
<protein>
    <submittedName>
        <fullName evidence="1">Uncharacterized protein</fullName>
    </submittedName>
</protein>
<dbReference type="EMBL" id="QGKX02002183">
    <property type="protein sequence ID" value="KAF3488360.1"/>
    <property type="molecule type" value="Genomic_DNA"/>
</dbReference>
<evidence type="ECO:0000313" key="1">
    <source>
        <dbReference type="EMBL" id="KAF3488360.1"/>
    </source>
</evidence>
<sequence>MEIVASSPHGSFDISAPAVVSSDTPTPFVETSSPQHPAFIFAASPTVVAPPEVPSQPPSPLIDLSLHCDDVVPFEKEQDLAIQNQVLLLQNMPITHQHIMSSDKSPIVEDAMNELLPTAPIHSDIATTDLAATTNISSFSTPMRLSLSNTVDEIVSNYSFGVLQNENVSGFKTFDMLGYENMNVLIARERSLEDRLFKPIQKMQEMEWTH</sequence>
<accession>A0A8S9N6P6</accession>
<reference evidence="1" key="1">
    <citation type="submission" date="2019-12" db="EMBL/GenBank/DDBJ databases">
        <title>Genome sequencing and annotation of Brassica cretica.</title>
        <authorList>
            <person name="Studholme D.J."/>
            <person name="Sarris P."/>
        </authorList>
    </citation>
    <scope>NUCLEOTIDE SEQUENCE</scope>
    <source>
        <strain evidence="1">PFS-109/04</strain>
        <tissue evidence="1">Leaf</tissue>
    </source>
</reference>
<organism evidence="1 2">
    <name type="scientific">Brassica cretica</name>
    <name type="common">Mustard</name>
    <dbReference type="NCBI Taxonomy" id="69181"/>
    <lineage>
        <taxon>Eukaryota</taxon>
        <taxon>Viridiplantae</taxon>
        <taxon>Streptophyta</taxon>
        <taxon>Embryophyta</taxon>
        <taxon>Tracheophyta</taxon>
        <taxon>Spermatophyta</taxon>
        <taxon>Magnoliopsida</taxon>
        <taxon>eudicotyledons</taxon>
        <taxon>Gunneridae</taxon>
        <taxon>Pentapetalae</taxon>
        <taxon>rosids</taxon>
        <taxon>malvids</taxon>
        <taxon>Brassicales</taxon>
        <taxon>Brassicaceae</taxon>
        <taxon>Brassiceae</taxon>
        <taxon>Brassica</taxon>
    </lineage>
</organism>
<dbReference type="Proteomes" id="UP000712600">
    <property type="component" value="Unassembled WGS sequence"/>
</dbReference>
<comment type="caution">
    <text evidence="1">The sequence shown here is derived from an EMBL/GenBank/DDBJ whole genome shotgun (WGS) entry which is preliminary data.</text>
</comment>
<proteinExistence type="predicted"/>
<evidence type="ECO:0000313" key="2">
    <source>
        <dbReference type="Proteomes" id="UP000712600"/>
    </source>
</evidence>
<dbReference type="AlphaFoldDB" id="A0A8S9N6P6"/>
<gene>
    <name evidence="1" type="ORF">F2Q69_00054741</name>
</gene>